<dbReference type="Gene3D" id="3.90.1720.10">
    <property type="entry name" value="endopeptidase domain like (from Nostoc punctiforme)"/>
    <property type="match status" value="1"/>
</dbReference>
<dbReference type="SUPFAM" id="SSF54001">
    <property type="entry name" value="Cysteine proteinases"/>
    <property type="match status" value="1"/>
</dbReference>
<evidence type="ECO:0000313" key="3">
    <source>
        <dbReference type="EMBL" id="MFC4909361.1"/>
    </source>
</evidence>
<dbReference type="InterPro" id="IPR007921">
    <property type="entry name" value="CHAP_dom"/>
</dbReference>
<sequence length="369" mass="39751">MSTKSGHSPLRFIRIVAAFAVIPLAVSALVAAGPSAQAAPSARSGQAAPSGTDTLLVSNYDHQFVATDTGAGGNIRSRSAAPGPWEHWKFVPTGDGDNSFYLWSNQAKNYVSAEFGGQPGTSQYGILDVRSGSTTPGLWETFYYRANSDGTISFGAYDGHGTYYVVAAEESWSGNSKGTLRARTSASSIGPWERFVFTNRFVSGYDDYPAAWKAGKDTFRNLWGWNQECVSFAAWKIYENSGGTQVPRDRNLPSDWRRSIDVVDNWGNAGDWSANAAGNGATGNRTPSVGSIAQWDNNADNGQMKVGHVAEVTAVFPDGGITIAGYNLREDGRFSTLYFRAGQGAVDTSNGHNAWTVPWPDHFIHIKGF</sequence>
<keyword evidence="1" id="KW-0732">Signal</keyword>
<dbReference type="Proteomes" id="UP001595872">
    <property type="component" value="Unassembled WGS sequence"/>
</dbReference>
<dbReference type="Gene3D" id="2.80.10.50">
    <property type="match status" value="1"/>
</dbReference>
<evidence type="ECO:0000256" key="1">
    <source>
        <dbReference type="SAM" id="SignalP"/>
    </source>
</evidence>
<dbReference type="Pfam" id="PF05257">
    <property type="entry name" value="CHAP"/>
    <property type="match status" value="1"/>
</dbReference>
<accession>A0ABV9TYZ0</accession>
<dbReference type="EMBL" id="JBHSIT010000005">
    <property type="protein sequence ID" value="MFC4909361.1"/>
    <property type="molecule type" value="Genomic_DNA"/>
</dbReference>
<organism evidence="3 4">
    <name type="scientific">Actinomadura gamaensis</name>
    <dbReference type="NCBI Taxonomy" id="1763541"/>
    <lineage>
        <taxon>Bacteria</taxon>
        <taxon>Bacillati</taxon>
        <taxon>Actinomycetota</taxon>
        <taxon>Actinomycetes</taxon>
        <taxon>Streptosporangiales</taxon>
        <taxon>Thermomonosporaceae</taxon>
        <taxon>Actinomadura</taxon>
    </lineage>
</organism>
<dbReference type="RefSeq" id="WP_378256817.1">
    <property type="nucleotide sequence ID" value="NZ_JBHSIT010000005.1"/>
</dbReference>
<dbReference type="InterPro" id="IPR038765">
    <property type="entry name" value="Papain-like_cys_pep_sf"/>
</dbReference>
<name>A0ABV9TYZ0_9ACTN</name>
<dbReference type="SUPFAM" id="SSF50405">
    <property type="entry name" value="Actin-crosslinking proteins"/>
    <property type="match status" value="1"/>
</dbReference>
<feature type="signal peptide" evidence="1">
    <location>
        <begin position="1"/>
        <end position="38"/>
    </location>
</feature>
<feature type="chain" id="PRO_5045810096" evidence="1">
    <location>
        <begin position="39"/>
        <end position="369"/>
    </location>
</feature>
<comment type="caution">
    <text evidence="3">The sequence shown here is derived from an EMBL/GenBank/DDBJ whole genome shotgun (WGS) entry which is preliminary data.</text>
</comment>
<reference evidence="4" key="1">
    <citation type="journal article" date="2019" name="Int. J. Syst. Evol. Microbiol.">
        <title>The Global Catalogue of Microorganisms (GCM) 10K type strain sequencing project: providing services to taxonomists for standard genome sequencing and annotation.</title>
        <authorList>
            <consortium name="The Broad Institute Genomics Platform"/>
            <consortium name="The Broad Institute Genome Sequencing Center for Infectious Disease"/>
            <person name="Wu L."/>
            <person name="Ma J."/>
        </authorList>
    </citation>
    <scope>NUCLEOTIDE SEQUENCE [LARGE SCALE GENOMIC DNA]</scope>
    <source>
        <strain evidence="4">KLKA75</strain>
    </source>
</reference>
<dbReference type="InterPro" id="IPR008999">
    <property type="entry name" value="Actin-crosslinking"/>
</dbReference>
<dbReference type="PROSITE" id="PS50911">
    <property type="entry name" value="CHAP"/>
    <property type="match status" value="1"/>
</dbReference>
<evidence type="ECO:0000259" key="2">
    <source>
        <dbReference type="PROSITE" id="PS50911"/>
    </source>
</evidence>
<dbReference type="CDD" id="cd00257">
    <property type="entry name" value="beta-trefoil_FSCN-like"/>
    <property type="match status" value="1"/>
</dbReference>
<protein>
    <submittedName>
        <fullName evidence="3">CHAP domain-containing protein</fullName>
    </submittedName>
</protein>
<keyword evidence="4" id="KW-1185">Reference proteome</keyword>
<feature type="domain" description="Peptidase C51" evidence="2">
    <location>
        <begin position="204"/>
        <end position="357"/>
    </location>
</feature>
<proteinExistence type="predicted"/>
<evidence type="ECO:0000313" key="4">
    <source>
        <dbReference type="Proteomes" id="UP001595872"/>
    </source>
</evidence>
<gene>
    <name evidence="3" type="ORF">ACFPCY_18710</name>
</gene>